<reference evidence="2" key="1">
    <citation type="journal article" date="2019" name="Int. J. Syst. Evol. Microbiol.">
        <title>The Global Catalogue of Microorganisms (GCM) 10K type strain sequencing project: providing services to taxonomists for standard genome sequencing and annotation.</title>
        <authorList>
            <consortium name="The Broad Institute Genomics Platform"/>
            <consortium name="The Broad Institute Genome Sequencing Center for Infectious Disease"/>
            <person name="Wu L."/>
            <person name="Ma J."/>
        </authorList>
    </citation>
    <scope>NUCLEOTIDE SEQUENCE [LARGE SCALE GENOMIC DNA]</scope>
    <source>
        <strain evidence="2">CCM 8925</strain>
    </source>
</reference>
<evidence type="ECO:0000313" key="2">
    <source>
        <dbReference type="Proteomes" id="UP001597104"/>
    </source>
</evidence>
<dbReference type="EMBL" id="JBHTIO010000032">
    <property type="protein sequence ID" value="MFD0897388.1"/>
    <property type="molecule type" value="Genomic_DNA"/>
</dbReference>
<comment type="caution">
    <text evidence="1">The sequence shown here is derived from an EMBL/GenBank/DDBJ whole genome shotgun (WGS) entry which is preliminary data.</text>
</comment>
<accession>A0ABW3EEG5</accession>
<name>A0ABW3EEG5_9LACO</name>
<sequence>MNQWIYVVYYCNTQVLPAQFEVLRAFKMEKRAQAMVQLLTSTPYERHSLVTGYYMYRRINLA</sequence>
<dbReference type="RefSeq" id="WP_137637246.1">
    <property type="nucleotide sequence ID" value="NZ_BJDN01000006.1"/>
</dbReference>
<organism evidence="1 2">
    <name type="scientific">Loigolactobacillus binensis</name>
    <dbReference type="NCBI Taxonomy" id="2559922"/>
    <lineage>
        <taxon>Bacteria</taxon>
        <taxon>Bacillati</taxon>
        <taxon>Bacillota</taxon>
        <taxon>Bacilli</taxon>
        <taxon>Lactobacillales</taxon>
        <taxon>Lactobacillaceae</taxon>
        <taxon>Loigolactobacillus</taxon>
    </lineage>
</organism>
<protein>
    <submittedName>
        <fullName evidence="1">Uncharacterized protein</fullName>
    </submittedName>
</protein>
<evidence type="ECO:0000313" key="1">
    <source>
        <dbReference type="EMBL" id="MFD0897388.1"/>
    </source>
</evidence>
<dbReference type="Proteomes" id="UP001597104">
    <property type="component" value="Unassembled WGS sequence"/>
</dbReference>
<keyword evidence="2" id="KW-1185">Reference proteome</keyword>
<gene>
    <name evidence="1" type="ORF">ACFQZ7_06500</name>
</gene>
<proteinExistence type="predicted"/>